<comment type="caution">
    <text evidence="3">The sequence shown here is derived from an EMBL/GenBank/DDBJ whole genome shotgun (WGS) entry which is preliminary data.</text>
</comment>
<dbReference type="RefSeq" id="WP_122195552.1">
    <property type="nucleotide sequence ID" value="NZ_JBHSKC010000017.1"/>
</dbReference>
<evidence type="ECO:0000313" key="4">
    <source>
        <dbReference type="Proteomes" id="UP000282674"/>
    </source>
</evidence>
<dbReference type="EMBL" id="RFFG01000029">
    <property type="protein sequence ID" value="RMI42915.1"/>
    <property type="molecule type" value="Genomic_DNA"/>
</dbReference>
<sequence>MSKEQIVGGLFTVLLGVLSLGALIGAWVDLRLSLRGRRADGELVRIREQTYSDGDSRFYPVVAFTPRGGERIEVESGVGKAHPPQWPAASPGSKVGVLYDPARPQRVEVDGYERDGSVMNLLLSAAFAGGAALVFLRMVA</sequence>
<organism evidence="3 4">
    <name type="scientific">Actinomadura harenae</name>
    <dbReference type="NCBI Taxonomy" id="2483351"/>
    <lineage>
        <taxon>Bacteria</taxon>
        <taxon>Bacillati</taxon>
        <taxon>Actinomycetota</taxon>
        <taxon>Actinomycetes</taxon>
        <taxon>Streptosporangiales</taxon>
        <taxon>Thermomonosporaceae</taxon>
        <taxon>Actinomadura</taxon>
    </lineage>
</organism>
<reference evidence="3 4" key="1">
    <citation type="submission" date="2018-10" db="EMBL/GenBank/DDBJ databases">
        <title>Isolation from soil.</title>
        <authorList>
            <person name="Hu J."/>
        </authorList>
    </citation>
    <scope>NUCLEOTIDE SEQUENCE [LARGE SCALE GENOMIC DNA]</scope>
    <source>
        <strain evidence="3 4">NEAU-Ht49</strain>
    </source>
</reference>
<evidence type="ECO:0000313" key="3">
    <source>
        <dbReference type="EMBL" id="RMI42915.1"/>
    </source>
</evidence>
<feature type="domain" description="DUF3592" evidence="2">
    <location>
        <begin position="41"/>
        <end position="111"/>
    </location>
</feature>
<gene>
    <name evidence="3" type="ORF">EBO15_17975</name>
</gene>
<keyword evidence="1" id="KW-0472">Membrane</keyword>
<keyword evidence="1" id="KW-1133">Transmembrane helix</keyword>
<accession>A0A3M2M359</accession>
<keyword evidence="4" id="KW-1185">Reference proteome</keyword>
<keyword evidence="1" id="KW-0812">Transmembrane</keyword>
<dbReference type="AlphaFoldDB" id="A0A3M2M359"/>
<name>A0A3M2M359_9ACTN</name>
<proteinExistence type="predicted"/>
<dbReference type="OrthoDB" id="3483455at2"/>
<dbReference type="Pfam" id="PF12158">
    <property type="entry name" value="DUF3592"/>
    <property type="match status" value="1"/>
</dbReference>
<evidence type="ECO:0000259" key="2">
    <source>
        <dbReference type="Pfam" id="PF12158"/>
    </source>
</evidence>
<dbReference type="InterPro" id="IPR021994">
    <property type="entry name" value="DUF3592"/>
</dbReference>
<dbReference type="Proteomes" id="UP000282674">
    <property type="component" value="Unassembled WGS sequence"/>
</dbReference>
<protein>
    <submittedName>
        <fullName evidence="3">DUF3592 domain-containing protein</fullName>
    </submittedName>
</protein>
<evidence type="ECO:0000256" key="1">
    <source>
        <dbReference type="SAM" id="Phobius"/>
    </source>
</evidence>
<feature type="transmembrane region" description="Helical" evidence="1">
    <location>
        <begin position="6"/>
        <end position="28"/>
    </location>
</feature>
<feature type="transmembrane region" description="Helical" evidence="1">
    <location>
        <begin position="121"/>
        <end position="139"/>
    </location>
</feature>